<dbReference type="InterPro" id="IPR011050">
    <property type="entry name" value="Pectin_lyase_fold/virulence"/>
</dbReference>
<sequence>MLVWGNLTVEDCAFSGNLTTNLSTTDYGSAIYVVNGTSTISNSTFAGNESSDGCGAIYNDGSMTIRNSTFSDNRSIGTNSSQGGAICSPGALVIEKSTFTGNYARGYGGTLLAGHGTLTSSTFRENFSQLGGDSIKGGRGFVVSRSILQSCSGAVTSSGDNIVSDGSCFPASAEIFDRIGLDPLLEALANNGGPTKTMALRAGSPAIDQVIVNAASCTGTDQRGSARPSGPRCDIGAYERTEISCSTTASSSLIRRCARRDS</sequence>
<dbReference type="PANTHER" id="PTHR11319">
    <property type="entry name" value="G PROTEIN-COUPLED RECEPTOR-RELATED"/>
    <property type="match status" value="1"/>
</dbReference>
<comment type="subcellular location">
    <subcellularLocation>
        <location evidence="1">Cell envelope</location>
    </subcellularLocation>
    <subcellularLocation>
        <location evidence="2">Cell outer membrane</location>
    </subcellularLocation>
    <subcellularLocation>
        <location evidence="3">Secreted</location>
    </subcellularLocation>
</comment>
<evidence type="ECO:0000256" key="4">
    <source>
        <dbReference type="ARBA" id="ARBA00022525"/>
    </source>
</evidence>
<keyword evidence="6" id="KW-0472">Membrane</keyword>
<evidence type="ECO:0000313" key="9">
    <source>
        <dbReference type="Proteomes" id="UP000295293"/>
    </source>
</evidence>
<dbReference type="OrthoDB" id="5956784at2"/>
<dbReference type="NCBIfam" id="NF041518">
    <property type="entry name" value="choice_anch_Q"/>
    <property type="match status" value="1"/>
</dbReference>
<evidence type="ECO:0000256" key="2">
    <source>
        <dbReference type="ARBA" id="ARBA00004442"/>
    </source>
</evidence>
<dbReference type="Pfam" id="PF02415">
    <property type="entry name" value="Chlam_PMP"/>
    <property type="match status" value="1"/>
</dbReference>
<organism evidence="8 9">
    <name type="scientific">Tahibacter aquaticus</name>
    <dbReference type="NCBI Taxonomy" id="520092"/>
    <lineage>
        <taxon>Bacteria</taxon>
        <taxon>Pseudomonadati</taxon>
        <taxon>Pseudomonadota</taxon>
        <taxon>Gammaproteobacteria</taxon>
        <taxon>Lysobacterales</taxon>
        <taxon>Rhodanobacteraceae</taxon>
        <taxon>Tahibacter</taxon>
    </lineage>
</organism>
<dbReference type="AlphaFoldDB" id="A0A4R6YTV7"/>
<comment type="caution">
    <text evidence="8">The sequence shown here is derived from an EMBL/GenBank/DDBJ whole genome shotgun (WGS) entry which is preliminary data.</text>
</comment>
<dbReference type="PANTHER" id="PTHR11319:SF35">
    <property type="entry name" value="OUTER MEMBRANE PROTEIN PMPC-RELATED"/>
    <property type="match status" value="1"/>
</dbReference>
<dbReference type="InterPro" id="IPR003368">
    <property type="entry name" value="POMP_repeat"/>
</dbReference>
<keyword evidence="9" id="KW-1185">Reference proteome</keyword>
<evidence type="ECO:0000256" key="6">
    <source>
        <dbReference type="ARBA" id="ARBA00023136"/>
    </source>
</evidence>
<dbReference type="EMBL" id="SNZH01000010">
    <property type="protein sequence ID" value="TDR41744.1"/>
    <property type="molecule type" value="Genomic_DNA"/>
</dbReference>
<name>A0A4R6YTV7_9GAMM</name>
<dbReference type="GO" id="GO:0005576">
    <property type="term" value="C:extracellular region"/>
    <property type="evidence" value="ECO:0007669"/>
    <property type="project" value="UniProtKB-SubCell"/>
</dbReference>
<evidence type="ECO:0000256" key="1">
    <source>
        <dbReference type="ARBA" id="ARBA00004196"/>
    </source>
</evidence>
<dbReference type="InterPro" id="IPR012334">
    <property type="entry name" value="Pectin_lyas_fold"/>
</dbReference>
<dbReference type="SUPFAM" id="SSF51126">
    <property type="entry name" value="Pectin lyase-like"/>
    <property type="match status" value="1"/>
</dbReference>
<gene>
    <name evidence="8" type="ORF">DFR29_110228</name>
</gene>
<accession>A0A4R6YTV7</accession>
<keyword evidence="4" id="KW-0964">Secreted</keyword>
<keyword evidence="7" id="KW-0998">Cell outer membrane</keyword>
<evidence type="ECO:0000313" key="8">
    <source>
        <dbReference type="EMBL" id="TDR41744.1"/>
    </source>
</evidence>
<dbReference type="Proteomes" id="UP000295293">
    <property type="component" value="Unassembled WGS sequence"/>
</dbReference>
<evidence type="ECO:0000256" key="3">
    <source>
        <dbReference type="ARBA" id="ARBA00004613"/>
    </source>
</evidence>
<proteinExistence type="predicted"/>
<dbReference type="Gene3D" id="2.160.20.10">
    <property type="entry name" value="Single-stranded right-handed beta-helix, Pectin lyase-like"/>
    <property type="match status" value="1"/>
</dbReference>
<keyword evidence="5" id="KW-0732">Signal</keyword>
<dbReference type="GO" id="GO:0009279">
    <property type="term" value="C:cell outer membrane"/>
    <property type="evidence" value="ECO:0007669"/>
    <property type="project" value="UniProtKB-SubCell"/>
</dbReference>
<dbReference type="InterPro" id="IPR059226">
    <property type="entry name" value="Choice_anch_Q_dom"/>
</dbReference>
<evidence type="ECO:0000256" key="5">
    <source>
        <dbReference type="ARBA" id="ARBA00022729"/>
    </source>
</evidence>
<reference evidence="8 9" key="1">
    <citation type="submission" date="2019-03" db="EMBL/GenBank/DDBJ databases">
        <title>Genomic Encyclopedia of Type Strains, Phase IV (KMG-IV): sequencing the most valuable type-strain genomes for metagenomic binning, comparative biology and taxonomic classification.</title>
        <authorList>
            <person name="Goeker M."/>
        </authorList>
    </citation>
    <scope>NUCLEOTIDE SEQUENCE [LARGE SCALE GENOMIC DNA]</scope>
    <source>
        <strain evidence="8 9">DSM 21667</strain>
    </source>
</reference>
<evidence type="ECO:0000256" key="7">
    <source>
        <dbReference type="ARBA" id="ARBA00023237"/>
    </source>
</evidence>
<protein>
    <submittedName>
        <fullName evidence="8">Putative outer membrane repeat protein</fullName>
    </submittedName>
</protein>
<dbReference type="RefSeq" id="WP_133819814.1">
    <property type="nucleotide sequence ID" value="NZ_SNZH01000010.1"/>
</dbReference>